<feature type="region of interest" description="Disordered" evidence="2">
    <location>
        <begin position="1"/>
        <end position="26"/>
    </location>
</feature>
<evidence type="ECO:0000256" key="2">
    <source>
        <dbReference type="SAM" id="MobiDB-lite"/>
    </source>
</evidence>
<dbReference type="Pfam" id="PF02679">
    <property type="entry name" value="ComA"/>
    <property type="match status" value="1"/>
</dbReference>
<sequence length="294" mass="32418">MEVSTPLQWQPRLGDPTGLRSGKPRTTGKTMVIDKGLGLHALEDLLQTAGRHMDMLKIGFGTSPLYDTSLLRKKIEMVKAHDILIYPGGTFLEVAIVQQSVDHYMDMLAYLGFTGIEVSDGTIEVPRSLRSELILRGRDAGLTVITEYGKKGWGSAIELEELVETAVIDAELGAELVTIEGRESGKGVGIYDESGGCKDEELERVLSQVPHPGMLLWEAPHKDQQVHLLQRIGSHIHLGNILPSDVISLEALRRGLRSDTLALERLDTAQPYRHVQAASRQHTQPAGAAWFYQI</sequence>
<dbReference type="Gene3D" id="3.20.20.70">
    <property type="entry name" value="Aldolase class I"/>
    <property type="match status" value="1"/>
</dbReference>
<organism evidence="3 4">
    <name type="scientific">Paenibacillus filicis</name>
    <dbReference type="NCBI Taxonomy" id="669464"/>
    <lineage>
        <taxon>Bacteria</taxon>
        <taxon>Bacillati</taxon>
        <taxon>Bacillota</taxon>
        <taxon>Bacilli</taxon>
        <taxon>Bacillales</taxon>
        <taxon>Paenibacillaceae</taxon>
        <taxon>Paenibacillus</taxon>
    </lineage>
</organism>
<proteinExistence type="inferred from homology"/>
<accession>A0ABU9DV76</accession>
<keyword evidence="4" id="KW-1185">Reference proteome</keyword>
<dbReference type="InterPro" id="IPR003830">
    <property type="entry name" value="ComA_synth"/>
</dbReference>
<comment type="caution">
    <text evidence="3">The sequence shown here is derived from an EMBL/GenBank/DDBJ whole genome shotgun (WGS) entry which is preliminary data.</text>
</comment>
<name>A0ABU9DV76_9BACL</name>
<gene>
    <name evidence="3" type="ORF">WMW72_33225</name>
</gene>
<protein>
    <submittedName>
        <fullName evidence="3">Phosphosulfolactate synthase</fullName>
    </submittedName>
</protein>
<dbReference type="Proteomes" id="UP001469365">
    <property type="component" value="Unassembled WGS sequence"/>
</dbReference>
<reference evidence="3 4" key="1">
    <citation type="submission" date="2024-04" db="EMBL/GenBank/DDBJ databases">
        <title>draft genome sequnece of Paenibacillus filicis.</title>
        <authorList>
            <person name="Kim D.-U."/>
        </authorList>
    </citation>
    <scope>NUCLEOTIDE SEQUENCE [LARGE SCALE GENOMIC DNA]</scope>
    <source>
        <strain evidence="3 4">KACC14197</strain>
    </source>
</reference>
<evidence type="ECO:0000256" key="1">
    <source>
        <dbReference type="ARBA" id="ARBA00010424"/>
    </source>
</evidence>
<dbReference type="EMBL" id="JBBPCC010000035">
    <property type="protein sequence ID" value="MEK8132754.1"/>
    <property type="molecule type" value="Genomic_DNA"/>
</dbReference>
<dbReference type="PANTHER" id="PTHR48413">
    <property type="match status" value="1"/>
</dbReference>
<dbReference type="InterPro" id="IPR036112">
    <property type="entry name" value="ComA_synth_sf"/>
</dbReference>
<dbReference type="InterPro" id="IPR013785">
    <property type="entry name" value="Aldolase_TIM"/>
</dbReference>
<dbReference type="RefSeq" id="WP_341419876.1">
    <property type="nucleotide sequence ID" value="NZ_JBBPCC010000035.1"/>
</dbReference>
<dbReference type="SUPFAM" id="SSF102110">
    <property type="entry name" value="(2r)-phospho-3-sulfolactate synthase ComA"/>
    <property type="match status" value="1"/>
</dbReference>
<evidence type="ECO:0000313" key="4">
    <source>
        <dbReference type="Proteomes" id="UP001469365"/>
    </source>
</evidence>
<comment type="similarity">
    <text evidence="1">Belongs to the phosphosulfolactate synthase family.</text>
</comment>
<evidence type="ECO:0000313" key="3">
    <source>
        <dbReference type="EMBL" id="MEK8132754.1"/>
    </source>
</evidence>
<dbReference type="PANTHER" id="PTHR48413:SF1">
    <property type="entry name" value="PROTEIN HEAT-STRESS-ASSOCIATED 32"/>
    <property type="match status" value="1"/>
</dbReference>